<comment type="caution">
    <text evidence="2">The sequence shown here is derived from an EMBL/GenBank/DDBJ whole genome shotgun (WGS) entry which is preliminary data.</text>
</comment>
<evidence type="ECO:0000313" key="2">
    <source>
        <dbReference type="EMBL" id="MFD1524901.1"/>
    </source>
</evidence>
<dbReference type="RefSeq" id="WP_379730474.1">
    <property type="nucleotide sequence ID" value="NZ_JBHSWZ010000005.1"/>
</dbReference>
<dbReference type="AlphaFoldDB" id="A0ABD6B1L0"/>
<keyword evidence="1" id="KW-0812">Transmembrane</keyword>
<evidence type="ECO:0000256" key="1">
    <source>
        <dbReference type="SAM" id="Phobius"/>
    </source>
</evidence>
<feature type="transmembrane region" description="Helical" evidence="1">
    <location>
        <begin position="278"/>
        <end position="302"/>
    </location>
</feature>
<dbReference type="Proteomes" id="UP001597111">
    <property type="component" value="Unassembled WGS sequence"/>
</dbReference>
<keyword evidence="1" id="KW-0472">Membrane</keyword>
<organism evidence="2 3">
    <name type="scientific">Halolamina salina</name>
    <dbReference type="NCBI Taxonomy" id="1220023"/>
    <lineage>
        <taxon>Archaea</taxon>
        <taxon>Methanobacteriati</taxon>
        <taxon>Methanobacteriota</taxon>
        <taxon>Stenosarchaea group</taxon>
        <taxon>Halobacteria</taxon>
        <taxon>Halobacteriales</taxon>
        <taxon>Haloferacaceae</taxon>
    </lineage>
</organism>
<reference evidence="2 3" key="1">
    <citation type="journal article" date="2019" name="Int. J. Syst. Evol. Microbiol.">
        <title>The Global Catalogue of Microorganisms (GCM) 10K type strain sequencing project: providing services to taxonomists for standard genome sequencing and annotation.</title>
        <authorList>
            <consortium name="The Broad Institute Genomics Platform"/>
            <consortium name="The Broad Institute Genome Sequencing Center for Infectious Disease"/>
            <person name="Wu L."/>
            <person name="Ma J."/>
        </authorList>
    </citation>
    <scope>NUCLEOTIDE SEQUENCE [LARGE SCALE GENOMIC DNA]</scope>
    <source>
        <strain evidence="2 3">CGMCC 1.12285</strain>
    </source>
</reference>
<keyword evidence="1" id="KW-1133">Transmembrane helix</keyword>
<keyword evidence="3" id="KW-1185">Reference proteome</keyword>
<accession>A0ABD6B1L0</accession>
<proteinExistence type="predicted"/>
<dbReference type="EMBL" id="JBHUDH010000008">
    <property type="protein sequence ID" value="MFD1524901.1"/>
    <property type="molecule type" value="Genomic_DNA"/>
</dbReference>
<name>A0ABD6B1L0_9EURY</name>
<gene>
    <name evidence="2" type="ORF">ACFR9S_01115</name>
</gene>
<protein>
    <submittedName>
        <fullName evidence="2">Uncharacterized protein</fullName>
    </submittedName>
</protein>
<evidence type="ECO:0000313" key="3">
    <source>
        <dbReference type="Proteomes" id="UP001597111"/>
    </source>
</evidence>
<sequence length="334" mass="35560">MQRSTLPRLIVTALLLGSVFAASGTPVAASTADPETADEYLAALQEYEEAPALETYSEFEVMRSQAITAVQVGEFTATDRERMAAILATLETFTDAYAAAQNGSVAESVTIANRTAEAIDRVEAADGGQYATLARLGLERFYRQQGDTLYERGRSAENTSAKIRYFEAAATALERGGATTQFSRVSAELSQTEATFEADKAELETAVSLASSFRADCGESCASPVAAMTGLGPAVFGHYRQAREANAASDTASQIVDRHSISQDADRVAQLSEWTNQAMLSLVIASTLLLFGYALLIVLLVAPVAARIATWSEDLERAQVGRIVPADSVEVGES</sequence>